<reference evidence="1" key="1">
    <citation type="submission" date="2022-05" db="EMBL/GenBank/DDBJ databases">
        <title>Single-amplified genomics reveal most streamlined microbe among free-living bacteria.</title>
        <authorList>
            <person name="Roda-Garcia J."/>
            <person name="Haro-Moreno J.M."/>
            <person name="Rodriguez-Valera F."/>
            <person name="Almagro-Moreno S."/>
            <person name="Lopez-Perez M."/>
        </authorList>
    </citation>
    <scope>NUCLEOTIDE SEQUENCE</scope>
    <source>
        <strain evidence="1">TMED112-D2-2</strain>
    </source>
</reference>
<dbReference type="EMBL" id="CP097966">
    <property type="protein sequence ID" value="URQ63263.1"/>
    <property type="molecule type" value="Genomic_DNA"/>
</dbReference>
<dbReference type="InterPro" id="IPR037027">
    <property type="entry name" value="YqgF/RNaseH-like_dom_sf"/>
</dbReference>
<dbReference type="InterPro" id="IPR012337">
    <property type="entry name" value="RNaseH-like_sf"/>
</dbReference>
<gene>
    <name evidence="1" type="primary">ruvX</name>
    <name evidence="1" type="ORF">M9B40_00415</name>
</gene>
<dbReference type="GO" id="GO:0006364">
    <property type="term" value="P:rRNA processing"/>
    <property type="evidence" value="ECO:0007669"/>
    <property type="project" value="InterPro"/>
</dbReference>
<dbReference type="AlphaFoldDB" id="A0A9Q8TYE4"/>
<sequence length="128" mass="14772">MNKNYNMLLCFDFGVKKIGICFGETIAGSSTPLPVIKNNSESMKKIKSYVDEWDPDAFLIGCPSKPSEDFFRQLIIFKENLKNEFKLEVIESNEDFTSQIISSEFKNKEYDSLSAQKIFESWVNTKDE</sequence>
<evidence type="ECO:0000313" key="1">
    <source>
        <dbReference type="EMBL" id="URQ63263.1"/>
    </source>
</evidence>
<name>A0A9Q8TYE4_9GAMM</name>
<dbReference type="Gene3D" id="3.30.420.140">
    <property type="entry name" value="YqgF/RNase H-like domain"/>
    <property type="match status" value="1"/>
</dbReference>
<dbReference type="Pfam" id="PF03652">
    <property type="entry name" value="RuvX"/>
    <property type="match status" value="1"/>
</dbReference>
<keyword evidence="2" id="KW-1185">Reference proteome</keyword>
<proteinExistence type="predicted"/>
<accession>A0A9Q8TYE4</accession>
<dbReference type="CDD" id="cd16964">
    <property type="entry name" value="YqgF"/>
    <property type="match status" value="1"/>
</dbReference>
<dbReference type="InterPro" id="IPR005227">
    <property type="entry name" value="YqgF"/>
</dbReference>
<evidence type="ECO:0000313" key="2">
    <source>
        <dbReference type="Proteomes" id="UP001056381"/>
    </source>
</evidence>
<protein>
    <submittedName>
        <fullName evidence="1">Holliday junction resolvase RuvX</fullName>
    </submittedName>
</protein>
<dbReference type="SUPFAM" id="SSF53098">
    <property type="entry name" value="Ribonuclease H-like"/>
    <property type="match status" value="1"/>
</dbReference>
<organism evidence="1 2">
    <name type="scientific">SAR86 cluster bacterium</name>
    <dbReference type="NCBI Taxonomy" id="2030880"/>
    <lineage>
        <taxon>Bacteria</taxon>
        <taxon>Pseudomonadati</taxon>
        <taxon>Pseudomonadota</taxon>
        <taxon>Gammaproteobacteria</taxon>
        <taxon>SAR86 cluster</taxon>
    </lineage>
</organism>
<dbReference type="Proteomes" id="UP001056381">
    <property type="component" value="Chromosome"/>
</dbReference>